<organism evidence="2 3">
    <name type="scientific">Acacia crassicarpa</name>
    <name type="common">northern wattle</name>
    <dbReference type="NCBI Taxonomy" id="499986"/>
    <lineage>
        <taxon>Eukaryota</taxon>
        <taxon>Viridiplantae</taxon>
        <taxon>Streptophyta</taxon>
        <taxon>Embryophyta</taxon>
        <taxon>Tracheophyta</taxon>
        <taxon>Spermatophyta</taxon>
        <taxon>Magnoliopsida</taxon>
        <taxon>eudicotyledons</taxon>
        <taxon>Gunneridae</taxon>
        <taxon>Pentapetalae</taxon>
        <taxon>rosids</taxon>
        <taxon>fabids</taxon>
        <taxon>Fabales</taxon>
        <taxon>Fabaceae</taxon>
        <taxon>Caesalpinioideae</taxon>
        <taxon>mimosoid clade</taxon>
        <taxon>Acacieae</taxon>
        <taxon>Acacia</taxon>
    </lineage>
</organism>
<dbReference type="AlphaFoldDB" id="A0AAE1MN23"/>
<comment type="caution">
    <text evidence="2">The sequence shown here is derived from an EMBL/GenBank/DDBJ whole genome shotgun (WGS) entry which is preliminary data.</text>
</comment>
<protein>
    <submittedName>
        <fullName evidence="2">Uncharacterized protein</fullName>
    </submittedName>
</protein>
<dbReference type="Proteomes" id="UP001293593">
    <property type="component" value="Unassembled WGS sequence"/>
</dbReference>
<proteinExistence type="predicted"/>
<evidence type="ECO:0000313" key="2">
    <source>
        <dbReference type="EMBL" id="KAK4266591.1"/>
    </source>
</evidence>
<reference evidence="2" key="1">
    <citation type="submission" date="2023-10" db="EMBL/GenBank/DDBJ databases">
        <title>Chromosome-level genome of the transformable northern wattle, Acacia crassicarpa.</title>
        <authorList>
            <person name="Massaro I."/>
            <person name="Sinha N.R."/>
            <person name="Poethig S."/>
            <person name="Leichty A.R."/>
        </authorList>
    </citation>
    <scope>NUCLEOTIDE SEQUENCE</scope>
    <source>
        <strain evidence="2">Acra3RX</strain>
        <tissue evidence="2">Leaf</tissue>
    </source>
</reference>
<feature type="region of interest" description="Disordered" evidence="1">
    <location>
        <begin position="83"/>
        <end position="152"/>
    </location>
</feature>
<name>A0AAE1MN23_9FABA</name>
<keyword evidence="3" id="KW-1185">Reference proteome</keyword>
<sequence>MEGPVKTGMTIEVEETFGPWMINRRSTKPRLPRRTEHREGQRLTSGTGNKIAKEISIEQKSRFSALGDLEEESDLLAEDLLRHFPPKNGELRTDKRPMSQDKKKVSDGGSHEIRKEVGSKLGPKNRFEYQPKKKGSKPILTLMDRPDDKIGPNDTLGLTDTLDQISTKNIPAQTLNGSSLGIGPLNKVDQHMNQGKSSATKSKGQHTHIVFQGCINNPNQMMKLKHIGNPIILPEEHHQPDPTTTSNHDASLLHSPKPPDQEGIIMKEAADYMVSQDTMVFETQFEFRSDK</sequence>
<feature type="region of interest" description="Disordered" evidence="1">
    <location>
        <begin position="20"/>
        <end position="51"/>
    </location>
</feature>
<feature type="region of interest" description="Disordered" evidence="1">
    <location>
        <begin position="233"/>
        <end position="261"/>
    </location>
</feature>
<gene>
    <name evidence="2" type="ORF">QN277_027486</name>
</gene>
<dbReference type="EMBL" id="JAWXYG010000008">
    <property type="protein sequence ID" value="KAK4266591.1"/>
    <property type="molecule type" value="Genomic_DNA"/>
</dbReference>
<feature type="compositionally biased region" description="Basic and acidic residues" evidence="1">
    <location>
        <begin position="89"/>
        <end position="118"/>
    </location>
</feature>
<evidence type="ECO:0000256" key="1">
    <source>
        <dbReference type="SAM" id="MobiDB-lite"/>
    </source>
</evidence>
<evidence type="ECO:0000313" key="3">
    <source>
        <dbReference type="Proteomes" id="UP001293593"/>
    </source>
</evidence>
<accession>A0AAE1MN23</accession>